<dbReference type="EMBL" id="JBHSAS010000011">
    <property type="protein sequence ID" value="MFC4028799.1"/>
    <property type="molecule type" value="Genomic_DNA"/>
</dbReference>
<feature type="domain" description="Calcineurin-like phosphoesterase" evidence="2">
    <location>
        <begin position="23"/>
        <end position="363"/>
    </location>
</feature>
<organism evidence="3 5">
    <name type="scientific">Zunongwangia endophytica</name>
    <dbReference type="NCBI Taxonomy" id="1808945"/>
    <lineage>
        <taxon>Bacteria</taxon>
        <taxon>Pseudomonadati</taxon>
        <taxon>Bacteroidota</taxon>
        <taxon>Flavobacteriia</taxon>
        <taxon>Flavobacteriales</taxon>
        <taxon>Flavobacteriaceae</taxon>
        <taxon>Zunongwangia</taxon>
    </lineage>
</organism>
<dbReference type="Proteomes" id="UP001595793">
    <property type="component" value="Unassembled WGS sequence"/>
</dbReference>
<keyword evidence="5" id="KW-1185">Reference proteome</keyword>
<dbReference type="InterPro" id="IPR004843">
    <property type="entry name" value="Calcineurin-like_PHP"/>
</dbReference>
<reference evidence="3" key="1">
    <citation type="journal article" date="2014" name="Int. J. Syst. Evol. Microbiol.">
        <title>Complete genome of a new Firmicutes species belonging to the dominant human colonic microbiota ('Ruminococcus bicirculans') reveals two chromosomes and a selective capacity to utilize plant glucans.</title>
        <authorList>
            <consortium name="NISC Comparative Sequencing Program"/>
            <person name="Wegmann U."/>
            <person name="Louis P."/>
            <person name="Goesmann A."/>
            <person name="Henrissat B."/>
            <person name="Duncan S.H."/>
            <person name="Flint H.J."/>
        </authorList>
    </citation>
    <scope>NUCLEOTIDE SEQUENCE</scope>
    <source>
        <strain evidence="3">CECT 9128</strain>
    </source>
</reference>
<accession>A0ABV8HAU5</accession>
<evidence type="ECO:0000259" key="2">
    <source>
        <dbReference type="Pfam" id="PF00149"/>
    </source>
</evidence>
<name>A0ABV8HAU5_9FLAO</name>
<feature type="chain" id="PRO_5045033229" evidence="1">
    <location>
        <begin position="20"/>
        <end position="585"/>
    </location>
</feature>
<reference evidence="5" key="2">
    <citation type="journal article" date="2019" name="Int. J. Syst. Evol. Microbiol.">
        <title>The Global Catalogue of Microorganisms (GCM) 10K type strain sequencing project: providing services to taxonomists for standard genome sequencing and annotation.</title>
        <authorList>
            <consortium name="The Broad Institute Genomics Platform"/>
            <consortium name="The Broad Institute Genome Sequencing Center for Infectious Disease"/>
            <person name="Wu L."/>
            <person name="Ma J."/>
        </authorList>
    </citation>
    <scope>NUCLEOTIDE SEQUENCE [LARGE SCALE GENOMIC DNA]</scope>
    <source>
        <strain evidence="5">CECT 9128</strain>
    </source>
</reference>
<dbReference type="RefSeq" id="WP_290231370.1">
    <property type="nucleotide sequence ID" value="NZ_JAUFPZ010000002.1"/>
</dbReference>
<evidence type="ECO:0000313" key="4">
    <source>
        <dbReference type="EMBL" id="MFC4028799.1"/>
    </source>
</evidence>
<comment type="caution">
    <text evidence="3">The sequence shown here is derived from an EMBL/GenBank/DDBJ whole genome shotgun (WGS) entry which is preliminary data.</text>
</comment>
<dbReference type="Pfam" id="PF00149">
    <property type="entry name" value="Metallophos"/>
    <property type="match status" value="1"/>
</dbReference>
<dbReference type="Gene3D" id="3.60.21.10">
    <property type="match status" value="2"/>
</dbReference>
<sequence>MKRISLILILMSLTMPAQQTPDKIAFVADIHLLDIYADYENFNGLEIDGITNKAKIRSMSAQLHSTRLFNENYFVLKAVLDDIAARGIKLVAFPGDYTDDGQPININGLAEILKSYVDQYDISFFITTGNHDPVRPYTIAAGKKDFLAKDGSNQPIFSEANLYQSKPDEHDAIIEPKLEKAGYNFILNALADFGFFPKKNYEYWETAFSTYNPQNYTFEKAKMASQISERTYKINDSLSIPDASYVVEPKEGLWLLAIDGNSYVPQENGSLSSASIGYNQTIAHKKHLFKWIKTVAENAKKLNKRLVAFSHYPSIDFNEDASSLLDEFLGKNKWQLERVPKERIAKTLAEAGIKLHFAGHMHINDTGKREYENGDFLINIQTPSLAAYIPGYKILNLEDDFAEVETVSISEVPRFNELFPLYKKELEYLKNNNLDTWDDAILKSQNYHDFTEYHLENLVKLRFLPNDWNVEFETYLSNLTGKELFKVVSNNAQIPQDFSDWKAYDMILDFYKIRNADKLAFKDIPEKRLAAYKKIIAAAKTKKDFQNKNEQKLHQFLLIFDKFINGLPATHFKVDLKTGDIQELE</sequence>
<protein>
    <submittedName>
        <fullName evidence="3">Metallophosphoesterase family protein</fullName>
        <ecNumber evidence="3">3.1.-.-</ecNumber>
    </submittedName>
</protein>
<evidence type="ECO:0000313" key="5">
    <source>
        <dbReference type="Proteomes" id="UP001595793"/>
    </source>
</evidence>
<keyword evidence="1" id="KW-0732">Signal</keyword>
<feature type="signal peptide" evidence="1">
    <location>
        <begin position="1"/>
        <end position="19"/>
    </location>
</feature>
<dbReference type="GO" id="GO:0016787">
    <property type="term" value="F:hydrolase activity"/>
    <property type="evidence" value="ECO:0007669"/>
    <property type="project" value="UniProtKB-KW"/>
</dbReference>
<keyword evidence="3" id="KW-0378">Hydrolase</keyword>
<gene>
    <name evidence="3" type="ORF">ACFOS1_11595</name>
    <name evidence="4" type="ORF">ACFOS1_15370</name>
</gene>
<dbReference type="InterPro" id="IPR029052">
    <property type="entry name" value="Metallo-depent_PP-like"/>
</dbReference>
<dbReference type="EC" id="3.1.-.-" evidence="3"/>
<dbReference type="EMBL" id="JBHSAS010000006">
    <property type="protein sequence ID" value="MFC4028052.1"/>
    <property type="molecule type" value="Genomic_DNA"/>
</dbReference>
<evidence type="ECO:0000313" key="3">
    <source>
        <dbReference type="EMBL" id="MFC4028052.1"/>
    </source>
</evidence>
<proteinExistence type="predicted"/>
<reference evidence="3" key="3">
    <citation type="submission" date="2024-09" db="EMBL/GenBank/DDBJ databases">
        <authorList>
            <person name="Sun Q."/>
            <person name="Mori K."/>
        </authorList>
    </citation>
    <scope>NUCLEOTIDE SEQUENCE</scope>
    <source>
        <strain evidence="3">CECT 9128</strain>
    </source>
</reference>
<dbReference type="SUPFAM" id="SSF56300">
    <property type="entry name" value="Metallo-dependent phosphatases"/>
    <property type="match status" value="1"/>
</dbReference>
<evidence type="ECO:0000256" key="1">
    <source>
        <dbReference type="SAM" id="SignalP"/>
    </source>
</evidence>